<evidence type="ECO:0000256" key="3">
    <source>
        <dbReference type="ARBA" id="ARBA00022475"/>
    </source>
</evidence>
<keyword evidence="6 8" id="KW-0472">Membrane</keyword>
<keyword evidence="11" id="KW-1185">Reference proteome</keyword>
<dbReference type="InterPro" id="IPR000731">
    <property type="entry name" value="SSD"/>
</dbReference>
<dbReference type="PANTHER" id="PTHR33406">
    <property type="entry name" value="MEMBRANE PROTEIN MJ1562-RELATED"/>
    <property type="match status" value="1"/>
</dbReference>
<evidence type="ECO:0000259" key="9">
    <source>
        <dbReference type="PROSITE" id="PS50156"/>
    </source>
</evidence>
<dbReference type="AlphaFoldDB" id="A0A0D3IE00"/>
<feature type="domain" description="SSD" evidence="9">
    <location>
        <begin position="265"/>
        <end position="437"/>
    </location>
</feature>
<feature type="region of interest" description="Disordered" evidence="7">
    <location>
        <begin position="470"/>
        <end position="504"/>
    </location>
</feature>
<evidence type="ECO:0000313" key="10">
    <source>
        <dbReference type="EnsemblProtists" id="EOD09485"/>
    </source>
</evidence>
<keyword evidence="3" id="KW-1003">Cell membrane</keyword>
<evidence type="ECO:0000313" key="11">
    <source>
        <dbReference type="Proteomes" id="UP000013827"/>
    </source>
</evidence>
<dbReference type="PANTHER" id="PTHR33406:SF6">
    <property type="entry name" value="MEMBRANE PROTEIN YDGH-RELATED"/>
    <property type="match status" value="1"/>
</dbReference>
<dbReference type="Proteomes" id="UP000013827">
    <property type="component" value="Unassembled WGS sequence"/>
</dbReference>
<evidence type="ECO:0000256" key="7">
    <source>
        <dbReference type="SAM" id="MobiDB-lite"/>
    </source>
</evidence>
<evidence type="ECO:0000256" key="2">
    <source>
        <dbReference type="ARBA" id="ARBA00010157"/>
    </source>
</evidence>
<protein>
    <recommendedName>
        <fullName evidence="9">SSD domain-containing protein</fullName>
    </recommendedName>
</protein>
<dbReference type="Pfam" id="PF03176">
    <property type="entry name" value="MMPL"/>
    <property type="match status" value="1"/>
</dbReference>
<keyword evidence="4 8" id="KW-0812">Transmembrane</keyword>
<dbReference type="Gene3D" id="1.20.1640.10">
    <property type="entry name" value="Multidrug efflux transporter AcrB transmembrane domain"/>
    <property type="match status" value="1"/>
</dbReference>
<feature type="transmembrane region" description="Helical" evidence="8">
    <location>
        <begin position="382"/>
        <end position="402"/>
    </location>
</feature>
<comment type="subcellular location">
    <subcellularLocation>
        <location evidence="1">Cell membrane</location>
        <topology evidence="1">Multi-pass membrane protein</topology>
    </subcellularLocation>
</comment>
<dbReference type="SUPFAM" id="SSF82866">
    <property type="entry name" value="Multidrug efflux transporter AcrB transmembrane domain"/>
    <property type="match status" value="1"/>
</dbReference>
<evidence type="ECO:0000256" key="4">
    <source>
        <dbReference type="ARBA" id="ARBA00022692"/>
    </source>
</evidence>
<dbReference type="HOGENOM" id="CLU_541250_0_0_1"/>
<reference evidence="10" key="2">
    <citation type="submission" date="2024-10" db="UniProtKB">
        <authorList>
            <consortium name="EnsemblProtists"/>
        </authorList>
    </citation>
    <scope>IDENTIFICATION</scope>
</reference>
<organism evidence="10 11">
    <name type="scientific">Emiliania huxleyi (strain CCMP1516)</name>
    <dbReference type="NCBI Taxonomy" id="280463"/>
    <lineage>
        <taxon>Eukaryota</taxon>
        <taxon>Haptista</taxon>
        <taxon>Haptophyta</taxon>
        <taxon>Prymnesiophyceae</taxon>
        <taxon>Isochrysidales</taxon>
        <taxon>Noelaerhabdaceae</taxon>
        <taxon>Emiliania</taxon>
    </lineage>
</organism>
<sequence length="504" mass="52851">MLARLLAADGRLRLHLAQSSIAYDTYDPLSYDGTVPPPEGEVALNDVSKIVGDAFYSTLHGNDHPGHIPFSRVAAERVASGLGDVLGAVGSEAGDVGFGVSSGLTSGGYMSDEERERDKEALAEVWQEAGDAVAGLMPELLPNAVTKLEAGTLRGSEQLRFLCETHLMKEGLVSLTDAAANSAAAIRRLFVGGSGASTLIAVPLSPRYKTTRTRVAMVQEYLDAAAVAAAEECLDSTQYSVLVGGDARLRIDTQQATQQDFHRVDLVSMPLAMVALFFFLASQAHTGRARDLPRVFSASLRLLLVPLICIPVSISVSLGIIRLAALAGLPIQFVVPALVCCTVVAISIDYCLFLLAAFAAARRRGEPTDTSICVALRDSGHTIIMSGVVLAAAFLATALFPLDWMLSNGLCSCASVLTTLLVNMNVNADEAAAATAIDERGVAATLTTAGGLWSQQANAQKRQLGRLDARMGPPAGAGSAATQIRPIHRTPPRGGASEAEAVRS</sequence>
<dbReference type="GO" id="GO:0005886">
    <property type="term" value="C:plasma membrane"/>
    <property type="evidence" value="ECO:0007669"/>
    <property type="project" value="UniProtKB-SubCell"/>
</dbReference>
<evidence type="ECO:0000256" key="8">
    <source>
        <dbReference type="SAM" id="Phobius"/>
    </source>
</evidence>
<evidence type="ECO:0000256" key="6">
    <source>
        <dbReference type="ARBA" id="ARBA00023136"/>
    </source>
</evidence>
<accession>A0A0D3IE00</accession>
<dbReference type="KEGG" id="ehx:EMIHUDRAFT_197941"/>
<proteinExistence type="inferred from homology"/>
<dbReference type="EnsemblProtists" id="EOD09485">
    <property type="protein sequence ID" value="EOD09485"/>
    <property type="gene ID" value="EMIHUDRAFT_197941"/>
</dbReference>
<dbReference type="InterPro" id="IPR050545">
    <property type="entry name" value="Mycobact_MmpL"/>
</dbReference>
<dbReference type="RefSeq" id="XP_005761914.1">
    <property type="nucleotide sequence ID" value="XM_005761857.1"/>
</dbReference>
<comment type="similarity">
    <text evidence="2">Belongs to the resistance-nodulation-cell division (RND) (TC 2.A.6) family. MmpL subfamily.</text>
</comment>
<evidence type="ECO:0000256" key="1">
    <source>
        <dbReference type="ARBA" id="ARBA00004651"/>
    </source>
</evidence>
<evidence type="ECO:0000256" key="5">
    <source>
        <dbReference type="ARBA" id="ARBA00022989"/>
    </source>
</evidence>
<reference evidence="11" key="1">
    <citation type="journal article" date="2013" name="Nature">
        <title>Pan genome of the phytoplankton Emiliania underpins its global distribution.</title>
        <authorList>
            <person name="Read B.A."/>
            <person name="Kegel J."/>
            <person name="Klute M.J."/>
            <person name="Kuo A."/>
            <person name="Lefebvre S.C."/>
            <person name="Maumus F."/>
            <person name="Mayer C."/>
            <person name="Miller J."/>
            <person name="Monier A."/>
            <person name="Salamov A."/>
            <person name="Young J."/>
            <person name="Aguilar M."/>
            <person name="Claverie J.M."/>
            <person name="Frickenhaus S."/>
            <person name="Gonzalez K."/>
            <person name="Herman E.K."/>
            <person name="Lin Y.C."/>
            <person name="Napier J."/>
            <person name="Ogata H."/>
            <person name="Sarno A.F."/>
            <person name="Shmutz J."/>
            <person name="Schroeder D."/>
            <person name="de Vargas C."/>
            <person name="Verret F."/>
            <person name="von Dassow P."/>
            <person name="Valentin K."/>
            <person name="Van de Peer Y."/>
            <person name="Wheeler G."/>
            <person name="Dacks J.B."/>
            <person name="Delwiche C.F."/>
            <person name="Dyhrman S.T."/>
            <person name="Glockner G."/>
            <person name="John U."/>
            <person name="Richards T."/>
            <person name="Worden A.Z."/>
            <person name="Zhang X."/>
            <person name="Grigoriev I.V."/>
            <person name="Allen A.E."/>
            <person name="Bidle K."/>
            <person name="Borodovsky M."/>
            <person name="Bowler C."/>
            <person name="Brownlee C."/>
            <person name="Cock J.M."/>
            <person name="Elias M."/>
            <person name="Gladyshev V.N."/>
            <person name="Groth M."/>
            <person name="Guda C."/>
            <person name="Hadaegh A."/>
            <person name="Iglesias-Rodriguez M.D."/>
            <person name="Jenkins J."/>
            <person name="Jones B.M."/>
            <person name="Lawson T."/>
            <person name="Leese F."/>
            <person name="Lindquist E."/>
            <person name="Lobanov A."/>
            <person name="Lomsadze A."/>
            <person name="Malik S.B."/>
            <person name="Marsh M.E."/>
            <person name="Mackinder L."/>
            <person name="Mock T."/>
            <person name="Mueller-Roeber B."/>
            <person name="Pagarete A."/>
            <person name="Parker M."/>
            <person name="Probert I."/>
            <person name="Quesneville H."/>
            <person name="Raines C."/>
            <person name="Rensing S.A."/>
            <person name="Riano-Pachon D.M."/>
            <person name="Richier S."/>
            <person name="Rokitta S."/>
            <person name="Shiraiwa Y."/>
            <person name="Soanes D.M."/>
            <person name="van der Giezen M."/>
            <person name="Wahlund T.M."/>
            <person name="Williams B."/>
            <person name="Wilson W."/>
            <person name="Wolfe G."/>
            <person name="Wurch L.L."/>
        </authorList>
    </citation>
    <scope>NUCLEOTIDE SEQUENCE</scope>
</reference>
<keyword evidence="5 8" id="KW-1133">Transmembrane helix</keyword>
<dbReference type="InterPro" id="IPR004869">
    <property type="entry name" value="MMPL_dom"/>
</dbReference>
<dbReference type="PaxDb" id="2903-EOD09485"/>
<feature type="transmembrane region" description="Helical" evidence="8">
    <location>
        <begin position="333"/>
        <end position="361"/>
    </location>
</feature>
<dbReference type="GeneID" id="17255624"/>
<feature type="transmembrane region" description="Helical" evidence="8">
    <location>
        <begin position="302"/>
        <end position="327"/>
    </location>
</feature>
<dbReference type="PROSITE" id="PS50156">
    <property type="entry name" value="SSD"/>
    <property type="match status" value="1"/>
</dbReference>
<feature type="transmembrane region" description="Helical" evidence="8">
    <location>
        <begin position="261"/>
        <end position="281"/>
    </location>
</feature>
<name>A0A0D3IE00_EMIH1</name>